<dbReference type="GO" id="GO:0016052">
    <property type="term" value="P:carbohydrate catabolic process"/>
    <property type="evidence" value="ECO:0007669"/>
    <property type="project" value="TreeGrafter"/>
</dbReference>
<protein>
    <recommendedName>
        <fullName evidence="4">Lysozyme</fullName>
        <ecNumber evidence="4">3.2.1.17</ecNumber>
    </recommendedName>
</protein>
<dbReference type="InterPro" id="IPR018077">
    <property type="entry name" value="Glyco_hydro_fam25_subgr"/>
</dbReference>
<comment type="caution">
    <text evidence="5">The sequence shown here is derived from an EMBL/GenBank/DDBJ whole genome shotgun (WGS) entry which is preliminary data.</text>
</comment>
<dbReference type="EC" id="3.2.1.17" evidence="4"/>
<dbReference type="GO" id="GO:0016998">
    <property type="term" value="P:cell wall macromolecule catabolic process"/>
    <property type="evidence" value="ECO:0007669"/>
    <property type="project" value="InterPro"/>
</dbReference>
<sequence>MAKKRLSKRQKNFRKTKWLLKITFLAALLAVIYAPIARNLSAVTAWTSGFLDEYHYKHIGSFGIEIPTRYEVHGIDVSRYQGRIDWEKVAAMESEDIRVSFAFIKATEGMLLVDPHFKRNWRESKEHGILRGAYHYFKPHVNGKVQANLFLNTVKHEPGDLPPVIDVEEIGRLSPEKLRERLLQCLQVIEEDTGVKPIIYTGLSFYQDYLKGHFDTYPYWIAHYYHSRPRLKNKLEWQFWQHSDKGLVDGIRHKVDFNVFSGGEDALRELCIPMSD</sequence>
<dbReference type="Gene3D" id="3.20.20.80">
    <property type="entry name" value="Glycosidases"/>
    <property type="match status" value="1"/>
</dbReference>
<evidence type="ECO:0000256" key="2">
    <source>
        <dbReference type="ARBA" id="ARBA00022801"/>
    </source>
</evidence>
<keyword evidence="6" id="KW-1185">Reference proteome</keyword>
<dbReference type="OrthoDB" id="9798192at2"/>
<evidence type="ECO:0000256" key="4">
    <source>
        <dbReference type="RuleBase" id="RU361176"/>
    </source>
</evidence>
<dbReference type="GO" id="GO:0009253">
    <property type="term" value="P:peptidoglycan catabolic process"/>
    <property type="evidence" value="ECO:0007669"/>
    <property type="project" value="InterPro"/>
</dbReference>
<comment type="similarity">
    <text evidence="1 4">Belongs to the glycosyl hydrolase 25 family.</text>
</comment>
<dbReference type="RefSeq" id="WP_132128837.1">
    <property type="nucleotide sequence ID" value="NZ_CP042432.1"/>
</dbReference>
<dbReference type="SMART" id="SM00641">
    <property type="entry name" value="Glyco_25"/>
    <property type="match status" value="1"/>
</dbReference>
<dbReference type="InterPro" id="IPR008270">
    <property type="entry name" value="Glyco_hydro_25_AS"/>
</dbReference>
<dbReference type="CDD" id="cd06524">
    <property type="entry name" value="GH25_YegX-like"/>
    <property type="match status" value="1"/>
</dbReference>
<dbReference type="InterPro" id="IPR017853">
    <property type="entry name" value="GH"/>
</dbReference>
<dbReference type="AlphaFoldDB" id="A0A4V2UTU5"/>
<dbReference type="PROSITE" id="PS51904">
    <property type="entry name" value="GLYCOSYL_HYDROL_F25_2"/>
    <property type="match status" value="1"/>
</dbReference>
<name>A0A4V2UTU5_9SPHI</name>
<keyword evidence="3 4" id="KW-0326">Glycosidase</keyword>
<dbReference type="InterPro" id="IPR002053">
    <property type="entry name" value="Glyco_hydro_25"/>
</dbReference>
<dbReference type="SUPFAM" id="SSF51445">
    <property type="entry name" value="(Trans)glycosidases"/>
    <property type="match status" value="1"/>
</dbReference>
<dbReference type="Proteomes" id="UP000295807">
    <property type="component" value="Unassembled WGS sequence"/>
</dbReference>
<keyword evidence="2 4" id="KW-0378">Hydrolase</keyword>
<dbReference type="GO" id="GO:0003796">
    <property type="term" value="F:lysozyme activity"/>
    <property type="evidence" value="ECO:0007669"/>
    <property type="project" value="UniProtKB-EC"/>
</dbReference>
<dbReference type="Pfam" id="PF01183">
    <property type="entry name" value="Glyco_hydro_25"/>
    <property type="match status" value="1"/>
</dbReference>
<reference evidence="5 6" key="1">
    <citation type="submission" date="2019-03" db="EMBL/GenBank/DDBJ databases">
        <title>Genomic Encyclopedia of Type Strains, Phase IV (KMG-IV): sequencing the most valuable type-strain genomes for metagenomic binning, comparative biology and taxonomic classification.</title>
        <authorList>
            <person name="Goeker M."/>
        </authorList>
    </citation>
    <scope>NUCLEOTIDE SEQUENCE [LARGE SCALE GENOMIC DNA]</scope>
    <source>
        <strain evidence="5 6">DSM 21100</strain>
    </source>
</reference>
<evidence type="ECO:0000313" key="5">
    <source>
        <dbReference type="EMBL" id="TCS87748.1"/>
    </source>
</evidence>
<gene>
    <name evidence="5" type="ORF">EDD80_10495</name>
</gene>
<evidence type="ECO:0000256" key="3">
    <source>
        <dbReference type="ARBA" id="ARBA00023295"/>
    </source>
</evidence>
<dbReference type="PROSITE" id="PS00953">
    <property type="entry name" value="GLYCOSYL_HYDROL_F25_1"/>
    <property type="match status" value="1"/>
</dbReference>
<proteinExistence type="inferred from homology"/>
<organism evidence="5 6">
    <name type="scientific">Anseongella ginsenosidimutans</name>
    <dbReference type="NCBI Taxonomy" id="496056"/>
    <lineage>
        <taxon>Bacteria</taxon>
        <taxon>Pseudomonadati</taxon>
        <taxon>Bacteroidota</taxon>
        <taxon>Sphingobacteriia</taxon>
        <taxon>Sphingobacteriales</taxon>
        <taxon>Sphingobacteriaceae</taxon>
        <taxon>Anseongella</taxon>
    </lineage>
</organism>
<accession>A0A4V2UTU5</accession>
<evidence type="ECO:0000313" key="6">
    <source>
        <dbReference type="Proteomes" id="UP000295807"/>
    </source>
</evidence>
<comment type="catalytic activity">
    <reaction evidence="4">
        <text>Hydrolysis of (1-&gt;4)-beta-linkages between N-acetylmuramic acid and N-acetyl-D-glucosamine residues in a peptidoglycan and between N-acetyl-D-glucosamine residues in chitodextrins.</text>
        <dbReference type="EC" id="3.2.1.17"/>
    </reaction>
</comment>
<dbReference type="PANTHER" id="PTHR34135">
    <property type="entry name" value="LYSOZYME"/>
    <property type="match status" value="1"/>
</dbReference>
<dbReference type="PANTHER" id="PTHR34135:SF2">
    <property type="entry name" value="LYSOZYME"/>
    <property type="match status" value="1"/>
</dbReference>
<evidence type="ECO:0000256" key="1">
    <source>
        <dbReference type="ARBA" id="ARBA00010646"/>
    </source>
</evidence>
<dbReference type="EMBL" id="SMAD01000004">
    <property type="protein sequence ID" value="TCS87748.1"/>
    <property type="molecule type" value="Genomic_DNA"/>
</dbReference>